<dbReference type="Proteomes" id="UP001202180">
    <property type="component" value="Unassembled WGS sequence"/>
</dbReference>
<name>A0ABT0HUX2_9BACT</name>
<protein>
    <recommendedName>
        <fullName evidence="3">AMIN domain-containing protein</fullName>
    </recommendedName>
</protein>
<accession>A0ABT0HUX2</accession>
<proteinExistence type="predicted"/>
<evidence type="ECO:0000313" key="2">
    <source>
        <dbReference type="Proteomes" id="UP001202180"/>
    </source>
</evidence>
<dbReference type="RefSeq" id="WP_248480801.1">
    <property type="nucleotide sequence ID" value="NZ_JALPRF010000014.1"/>
</dbReference>
<dbReference type="EMBL" id="JALPRF010000014">
    <property type="protein sequence ID" value="MCK8495976.1"/>
    <property type="molecule type" value="Genomic_DNA"/>
</dbReference>
<sequence length="147" mass="16938">MERLRLRNNIFFFLSFLTFLLLASYQKASSADREVVVTTLRGKVIIKLEPHGSIRAKVFQGQALQYEFILDRESQQKLLTHNIDRANIYLVGKHGEELVIDDLKTQKRFILSMVARESTFKNKPSARTRTILIKGYSVSLIDSLSCM</sequence>
<organism evidence="1 2">
    <name type="scientific">Spirosoma liriopis</name>
    <dbReference type="NCBI Taxonomy" id="2937440"/>
    <lineage>
        <taxon>Bacteria</taxon>
        <taxon>Pseudomonadati</taxon>
        <taxon>Bacteroidota</taxon>
        <taxon>Cytophagia</taxon>
        <taxon>Cytophagales</taxon>
        <taxon>Cytophagaceae</taxon>
        <taxon>Spirosoma</taxon>
    </lineage>
</organism>
<comment type="caution">
    <text evidence="1">The sequence shown here is derived from an EMBL/GenBank/DDBJ whole genome shotgun (WGS) entry which is preliminary data.</text>
</comment>
<reference evidence="1 2" key="1">
    <citation type="submission" date="2022-04" db="EMBL/GenBank/DDBJ databases">
        <title>Spirosoma sp. strain RP8 genome sequencing and assembly.</title>
        <authorList>
            <person name="Jung Y."/>
        </authorList>
    </citation>
    <scope>NUCLEOTIDE SEQUENCE [LARGE SCALE GENOMIC DNA]</scope>
    <source>
        <strain evidence="1 2">RP8</strain>
    </source>
</reference>
<evidence type="ECO:0008006" key="3">
    <source>
        <dbReference type="Google" id="ProtNLM"/>
    </source>
</evidence>
<keyword evidence="2" id="KW-1185">Reference proteome</keyword>
<gene>
    <name evidence="1" type="ORF">M0L20_29190</name>
</gene>
<evidence type="ECO:0000313" key="1">
    <source>
        <dbReference type="EMBL" id="MCK8495976.1"/>
    </source>
</evidence>